<evidence type="ECO:0000256" key="2">
    <source>
        <dbReference type="ARBA" id="ARBA00011899"/>
    </source>
</evidence>
<dbReference type="InterPro" id="IPR006680">
    <property type="entry name" value="Amidohydro-rel"/>
</dbReference>
<accession>A0A0M2SNR6</accession>
<feature type="binding site" evidence="12">
    <location>
        <position position="129"/>
    </location>
    <ligand>
        <name>Zn(2+)</name>
        <dbReference type="ChEBI" id="CHEBI:29105"/>
    </ligand>
</feature>
<gene>
    <name evidence="14" type="ORF">WN59_08490</name>
</gene>
<keyword evidence="4 12" id="KW-0479">Metal-binding</keyword>
<dbReference type="PATRIC" id="fig|1432562.3.peg.1673"/>
<evidence type="ECO:0000256" key="9">
    <source>
        <dbReference type="PIRNR" id="PIRNR038994"/>
    </source>
</evidence>
<evidence type="ECO:0000256" key="3">
    <source>
        <dbReference type="ARBA" id="ARBA00018029"/>
    </source>
</evidence>
<protein>
    <recommendedName>
        <fullName evidence="3">N-acetylglucosamine-6-phosphate deacetylase</fullName>
        <ecNumber evidence="2">3.5.1.25</ecNumber>
    </recommendedName>
</protein>
<comment type="pathway">
    <text evidence="8">Amino-sugar metabolism; N-acetylneuraminate degradation; D-fructose 6-phosphate from N-acetylneuraminate: step 4/5.</text>
</comment>
<dbReference type="SUPFAM" id="SSF51338">
    <property type="entry name" value="Composite domain of metallo-dependent hydrolases"/>
    <property type="match status" value="1"/>
</dbReference>
<reference evidence="14 15" key="1">
    <citation type="submission" date="2015-04" db="EMBL/GenBank/DDBJ databases">
        <title>Taxonomic description and genome sequence of Salinicoccus sediminis sp. nov., a novel hyper halotolerant bacterium isolated from marine sediment.</title>
        <authorList>
            <person name="Mathan Kumar R."/>
            <person name="Kaur G."/>
            <person name="Kumar N."/>
            <person name="Kumar A."/>
            <person name="Singh N.K."/>
            <person name="Kaur N."/>
            <person name="Mayilraj S."/>
        </authorList>
    </citation>
    <scope>NUCLEOTIDE SEQUENCE [LARGE SCALE GENOMIC DNA]</scope>
    <source>
        <strain evidence="14 15">SV-16</strain>
    </source>
</reference>
<dbReference type="FunFam" id="3.20.20.140:FF:000004">
    <property type="entry name" value="N-acetylglucosamine-6-phosphate deacetylase"/>
    <property type="match status" value="1"/>
</dbReference>
<feature type="binding site" evidence="11">
    <location>
        <position position="227"/>
    </location>
    <ligand>
        <name>substrate</name>
    </ligand>
</feature>
<feature type="binding site" evidence="12">
    <location>
        <position position="216"/>
    </location>
    <ligand>
        <name>Zn(2+)</name>
        <dbReference type="ChEBI" id="CHEBI:29105"/>
    </ligand>
</feature>
<feature type="binding site" evidence="11">
    <location>
        <position position="250"/>
    </location>
    <ligand>
        <name>substrate</name>
    </ligand>
</feature>
<dbReference type="SUPFAM" id="SSF51556">
    <property type="entry name" value="Metallo-dependent hydrolases"/>
    <property type="match status" value="1"/>
</dbReference>
<proteinExistence type="inferred from homology"/>
<dbReference type="Pfam" id="PF01979">
    <property type="entry name" value="Amidohydro_1"/>
    <property type="match status" value="1"/>
</dbReference>
<dbReference type="Proteomes" id="UP000034287">
    <property type="component" value="Unassembled WGS sequence"/>
</dbReference>
<dbReference type="STRING" id="1432562.WN59_08490"/>
<comment type="caution">
    <text evidence="14">The sequence shown here is derived from an EMBL/GenBank/DDBJ whole genome shotgun (WGS) entry which is preliminary data.</text>
</comment>
<evidence type="ECO:0000256" key="7">
    <source>
        <dbReference type="ARBA" id="ARBA00047647"/>
    </source>
</evidence>
<evidence type="ECO:0000256" key="5">
    <source>
        <dbReference type="ARBA" id="ARBA00022801"/>
    </source>
</evidence>
<dbReference type="Gene3D" id="3.20.20.140">
    <property type="entry name" value="Metal-dependent hydrolases"/>
    <property type="match status" value="1"/>
</dbReference>
<evidence type="ECO:0000256" key="6">
    <source>
        <dbReference type="ARBA" id="ARBA00023277"/>
    </source>
</evidence>
<organism evidence="14 15">
    <name type="scientific">Salinicoccus sediminis</name>
    <dbReference type="NCBI Taxonomy" id="1432562"/>
    <lineage>
        <taxon>Bacteria</taxon>
        <taxon>Bacillati</taxon>
        <taxon>Bacillota</taxon>
        <taxon>Bacilli</taxon>
        <taxon>Bacillales</taxon>
        <taxon>Staphylococcaceae</taxon>
        <taxon>Salinicoccus</taxon>
    </lineage>
</organism>
<feature type="domain" description="Amidohydrolase-related" evidence="13">
    <location>
        <begin position="52"/>
        <end position="378"/>
    </location>
</feature>
<dbReference type="GO" id="GO:0046872">
    <property type="term" value="F:metal ion binding"/>
    <property type="evidence" value="ECO:0007669"/>
    <property type="project" value="UniProtKB-KW"/>
</dbReference>
<evidence type="ECO:0000259" key="13">
    <source>
        <dbReference type="Pfam" id="PF01979"/>
    </source>
</evidence>
<evidence type="ECO:0000256" key="10">
    <source>
        <dbReference type="PIRSR" id="PIRSR038994-1"/>
    </source>
</evidence>
<dbReference type="InterPro" id="IPR032466">
    <property type="entry name" value="Metal_Hydrolase"/>
</dbReference>
<dbReference type="AlphaFoldDB" id="A0A0M2SNR6"/>
<evidence type="ECO:0000313" key="15">
    <source>
        <dbReference type="Proteomes" id="UP000034287"/>
    </source>
</evidence>
<evidence type="ECO:0000256" key="12">
    <source>
        <dbReference type="PIRSR" id="PIRSR038994-3"/>
    </source>
</evidence>
<keyword evidence="5 9" id="KW-0378">Hydrolase</keyword>
<evidence type="ECO:0000256" key="8">
    <source>
        <dbReference type="ARBA" id="ARBA00060590"/>
    </source>
</evidence>
<comment type="cofactor">
    <cofactor evidence="12">
        <name>a divalent metal cation</name>
        <dbReference type="ChEBI" id="CHEBI:60240"/>
    </cofactor>
    <text evidence="12">Binds 1 divalent metal cation per subunit.</text>
</comment>
<keyword evidence="6 9" id="KW-0119">Carbohydrate metabolism</keyword>
<dbReference type="InterPro" id="IPR011059">
    <property type="entry name" value="Metal-dep_hydrolase_composite"/>
</dbReference>
<name>A0A0M2SNR6_9STAP</name>
<feature type="binding site" evidence="12">
    <location>
        <position position="195"/>
    </location>
    <ligand>
        <name>Zn(2+)</name>
        <dbReference type="ChEBI" id="CHEBI:29105"/>
    </ligand>
</feature>
<feature type="binding site" evidence="11">
    <location>
        <position position="140"/>
    </location>
    <ligand>
        <name>substrate</name>
    </ligand>
</feature>
<dbReference type="InterPro" id="IPR003764">
    <property type="entry name" value="GlcNAc_6-P_deAcase"/>
</dbReference>
<sequence length="380" mass="41734">MMKLLIKNAHIVTHENVHENHWLLAENGKIHSFGLMENCPETDNTIDAEHSYLLPGAIEMHIHGADGVDAMDADMEYIEKISAHLPKTGSTSFLATTMTSTIENVERSLMNLADYTYQSGAEMLGIHQEGPFISKKHPGAQHPDHIIAPDAEMIRHLQDISGNRIRQITFAPEEDENGTFLETLKELGIIASAGHTDALYETLTEAEKNGVSHVTHLYNGMRGLHHREPGVVGFAYMSDAFVEIISDGIHSRPEMVKLAYDNITSDRMIMITDAMRAQGLPDGRYDLGGQEVNVVGNEARLADGTLAGSVLTMDQAVKNMLAFTGCGWPDIVKMSSYNPARELGITDQKGVIKKGADADLVLYDGEAVLKRTIIKGKLFS</sequence>
<comment type="catalytic activity">
    <reaction evidence="7">
        <text>N-acetyl-D-glucosamine 6-phosphate + H2O = D-glucosamine 6-phosphate + acetate</text>
        <dbReference type="Rhea" id="RHEA:22936"/>
        <dbReference type="ChEBI" id="CHEBI:15377"/>
        <dbReference type="ChEBI" id="CHEBI:30089"/>
        <dbReference type="ChEBI" id="CHEBI:57513"/>
        <dbReference type="ChEBI" id="CHEBI:58725"/>
        <dbReference type="EC" id="3.5.1.25"/>
    </reaction>
</comment>
<keyword evidence="15" id="KW-1185">Reference proteome</keyword>
<dbReference type="Gene3D" id="2.30.40.10">
    <property type="entry name" value="Urease, subunit C, domain 1"/>
    <property type="match status" value="1"/>
</dbReference>
<dbReference type="GO" id="GO:0008448">
    <property type="term" value="F:N-acetylglucosamine-6-phosphate deacetylase activity"/>
    <property type="evidence" value="ECO:0007669"/>
    <property type="project" value="UniProtKB-EC"/>
</dbReference>
<dbReference type="EMBL" id="LAYZ01000023">
    <property type="protein sequence ID" value="KKK34300.1"/>
    <property type="molecule type" value="Genomic_DNA"/>
</dbReference>
<dbReference type="PANTHER" id="PTHR11113">
    <property type="entry name" value="N-ACETYLGLUCOSAMINE-6-PHOSPHATE DEACETYLASE"/>
    <property type="match status" value="1"/>
</dbReference>
<dbReference type="PANTHER" id="PTHR11113:SF14">
    <property type="entry name" value="N-ACETYLGLUCOSAMINE-6-PHOSPHATE DEACETYLASE"/>
    <property type="match status" value="1"/>
</dbReference>
<evidence type="ECO:0000256" key="4">
    <source>
        <dbReference type="ARBA" id="ARBA00022723"/>
    </source>
</evidence>
<evidence type="ECO:0000256" key="1">
    <source>
        <dbReference type="ARBA" id="ARBA00010716"/>
    </source>
</evidence>
<dbReference type="EC" id="3.5.1.25" evidence="2"/>
<dbReference type="PIRSF" id="PIRSF038994">
    <property type="entry name" value="NagA"/>
    <property type="match status" value="1"/>
</dbReference>
<dbReference type="CDD" id="cd00854">
    <property type="entry name" value="NagA"/>
    <property type="match status" value="1"/>
</dbReference>
<dbReference type="NCBIfam" id="TIGR00221">
    <property type="entry name" value="nagA"/>
    <property type="match status" value="1"/>
</dbReference>
<evidence type="ECO:0000256" key="11">
    <source>
        <dbReference type="PIRSR" id="PIRSR038994-2"/>
    </source>
</evidence>
<comment type="similarity">
    <text evidence="1 9">Belongs to the metallo-dependent hydrolases superfamily. NagA family.</text>
</comment>
<dbReference type="GO" id="GO:0006046">
    <property type="term" value="P:N-acetylglucosamine catabolic process"/>
    <property type="evidence" value="ECO:0007669"/>
    <property type="project" value="TreeGrafter"/>
</dbReference>
<feature type="active site" description="Proton donor/acceptor" evidence="10">
    <location>
        <position position="273"/>
    </location>
</feature>
<feature type="binding site" evidence="11">
    <location>
        <begin position="306"/>
        <end position="308"/>
    </location>
    <ligand>
        <name>substrate</name>
    </ligand>
</feature>
<feature type="binding site" evidence="11">
    <location>
        <begin position="219"/>
        <end position="220"/>
    </location>
    <ligand>
        <name>substrate</name>
    </ligand>
</feature>
<evidence type="ECO:0000313" key="14">
    <source>
        <dbReference type="EMBL" id="KKK34300.1"/>
    </source>
</evidence>